<reference evidence="10 11" key="1">
    <citation type="submission" date="2019-03" db="EMBL/GenBank/DDBJ databases">
        <title>Complete Genome Sequence of Allofrancisella frigidaquae Strain SYSU 10HL1970 Isolated from Water-Cooling Systems in China.</title>
        <authorList>
            <person name="Ohrman C."/>
            <person name="Uneklint I."/>
            <person name="Sjodin A."/>
        </authorList>
    </citation>
    <scope>NUCLEOTIDE SEQUENCE [LARGE SCALE GENOMIC DNA]</scope>
    <source>
        <strain evidence="10 11">SYSU 10HL1970</strain>
    </source>
</reference>
<keyword evidence="3" id="KW-1003">Cell membrane</keyword>
<dbReference type="GO" id="GO:0003333">
    <property type="term" value="P:amino acid transmembrane transport"/>
    <property type="evidence" value="ECO:0007669"/>
    <property type="project" value="InterPro"/>
</dbReference>
<dbReference type="Proteomes" id="UP000503320">
    <property type="component" value="Chromosome"/>
</dbReference>
<organism evidence="10 11">
    <name type="scientific">Allofrancisella frigidaquae</name>
    <dbReference type="NCBI Taxonomy" id="1085644"/>
    <lineage>
        <taxon>Bacteria</taxon>
        <taxon>Pseudomonadati</taxon>
        <taxon>Pseudomonadota</taxon>
        <taxon>Gammaproteobacteria</taxon>
        <taxon>Thiotrichales</taxon>
        <taxon>Francisellaceae</taxon>
        <taxon>Allofrancisella</taxon>
    </lineage>
</organism>
<keyword evidence="7 9" id="KW-1133">Transmembrane helix</keyword>
<evidence type="ECO:0000256" key="5">
    <source>
        <dbReference type="ARBA" id="ARBA00022692"/>
    </source>
</evidence>
<sequence>MILSRKFGAAMIISGTSIGAGMLAIPTTVASCGFFIGSILIISIWALMTFTAIVLAEVNLKMKEGANFIEMTQQTLGPIGVCIVWICYILLLYSLVAAYTVGGGLLITASLSSIGVILPEKITSIIFILILGLFIYKSTRIVDHVNKIMFTGKLLAFFLLVIVLLPHVSTEQLGYSIKNPNFIWACFPILLTSFGFHHIIPTLRTYVKSDKKALRQAIILGSTVPLVVYLLWIFATLGSIPVETADGILGKQSGEITSIIISHFSYHSGYIASISFLFGFFALATSFLGVALGLFDFSRSTYKLSANSHNHKILAFIITFLPAYVYAIAYPEGFKAALGYASIFVAILQVALPVAMLWVINYKKRKTMFYTSIITSIIIAIAILIITLQILSSLDLLPTLPTT</sequence>
<dbReference type="RefSeq" id="WP_035720653.1">
    <property type="nucleotide sequence ID" value="NZ_CP038017.1"/>
</dbReference>
<dbReference type="Gene3D" id="1.20.1740.10">
    <property type="entry name" value="Amino acid/polyamine transporter I"/>
    <property type="match status" value="1"/>
</dbReference>
<keyword evidence="5 9" id="KW-0812">Transmembrane</keyword>
<evidence type="ECO:0000256" key="3">
    <source>
        <dbReference type="ARBA" id="ARBA00022475"/>
    </source>
</evidence>
<dbReference type="GO" id="GO:0005886">
    <property type="term" value="C:plasma membrane"/>
    <property type="evidence" value="ECO:0007669"/>
    <property type="project" value="UniProtKB-SubCell"/>
</dbReference>
<feature type="transmembrane region" description="Helical" evidence="9">
    <location>
        <begin position="337"/>
        <end position="360"/>
    </location>
</feature>
<feature type="transmembrane region" description="Helical" evidence="9">
    <location>
        <begin position="105"/>
        <end position="136"/>
    </location>
</feature>
<feature type="transmembrane region" description="Helical" evidence="9">
    <location>
        <begin position="76"/>
        <end position="99"/>
    </location>
</feature>
<evidence type="ECO:0000256" key="6">
    <source>
        <dbReference type="ARBA" id="ARBA00022970"/>
    </source>
</evidence>
<dbReference type="PRINTS" id="PR00166">
    <property type="entry name" value="AROAAPRMEASE"/>
</dbReference>
<feature type="transmembrane region" description="Helical" evidence="9">
    <location>
        <begin position="33"/>
        <end position="55"/>
    </location>
</feature>
<dbReference type="EMBL" id="CP038017">
    <property type="protein sequence ID" value="QIV93887.1"/>
    <property type="molecule type" value="Genomic_DNA"/>
</dbReference>
<feature type="transmembrane region" description="Helical" evidence="9">
    <location>
        <begin position="313"/>
        <end position="331"/>
    </location>
</feature>
<name>A0A6M3HRY2_9GAMM</name>
<feature type="transmembrane region" description="Helical" evidence="9">
    <location>
        <begin position="7"/>
        <end position="27"/>
    </location>
</feature>
<evidence type="ECO:0000256" key="4">
    <source>
        <dbReference type="ARBA" id="ARBA00022519"/>
    </source>
</evidence>
<keyword evidence="4" id="KW-0997">Cell inner membrane</keyword>
<dbReference type="Pfam" id="PF03222">
    <property type="entry name" value="Trp_Tyr_perm"/>
    <property type="match status" value="1"/>
</dbReference>
<keyword evidence="2" id="KW-0813">Transport</keyword>
<evidence type="ECO:0000256" key="8">
    <source>
        <dbReference type="ARBA" id="ARBA00023136"/>
    </source>
</evidence>
<dbReference type="InterPro" id="IPR013059">
    <property type="entry name" value="Trp_tyr_transpt"/>
</dbReference>
<feature type="transmembrane region" description="Helical" evidence="9">
    <location>
        <begin position="213"/>
        <end position="235"/>
    </location>
</feature>
<feature type="transmembrane region" description="Helical" evidence="9">
    <location>
        <begin position="181"/>
        <end position="201"/>
    </location>
</feature>
<evidence type="ECO:0000256" key="7">
    <source>
        <dbReference type="ARBA" id="ARBA00022989"/>
    </source>
</evidence>
<dbReference type="AlphaFoldDB" id="A0A6M3HRY2"/>
<keyword evidence="8 9" id="KW-0472">Membrane</keyword>
<accession>A0A6M3HRY2</accession>
<keyword evidence="11" id="KW-1185">Reference proteome</keyword>
<dbReference type="InterPro" id="IPR018227">
    <property type="entry name" value="Amino_acid_transport_2"/>
</dbReference>
<comment type="subcellular location">
    <subcellularLocation>
        <location evidence="1">Cell inner membrane</location>
        <topology evidence="1">Multi-pass membrane protein</topology>
    </subcellularLocation>
</comment>
<dbReference type="GO" id="GO:0015173">
    <property type="term" value="F:aromatic amino acid transmembrane transporter activity"/>
    <property type="evidence" value="ECO:0007669"/>
    <property type="project" value="InterPro"/>
</dbReference>
<protein>
    <submittedName>
        <fullName evidence="10">Amino acid transporter</fullName>
    </submittedName>
</protein>
<evidence type="ECO:0000256" key="1">
    <source>
        <dbReference type="ARBA" id="ARBA00004429"/>
    </source>
</evidence>
<proteinExistence type="predicted"/>
<evidence type="ECO:0000313" key="11">
    <source>
        <dbReference type="Proteomes" id="UP000503320"/>
    </source>
</evidence>
<evidence type="ECO:0000256" key="2">
    <source>
        <dbReference type="ARBA" id="ARBA00022448"/>
    </source>
</evidence>
<evidence type="ECO:0000256" key="9">
    <source>
        <dbReference type="SAM" id="Phobius"/>
    </source>
</evidence>
<keyword evidence="6" id="KW-0029">Amino-acid transport</keyword>
<gene>
    <name evidence="10" type="ORF">E3E15_00350</name>
</gene>
<evidence type="ECO:0000313" key="10">
    <source>
        <dbReference type="EMBL" id="QIV93887.1"/>
    </source>
</evidence>
<dbReference type="PROSITE" id="PS51257">
    <property type="entry name" value="PROKAR_LIPOPROTEIN"/>
    <property type="match status" value="1"/>
</dbReference>
<feature type="transmembrane region" description="Helical" evidence="9">
    <location>
        <begin position="270"/>
        <end position="292"/>
    </location>
</feature>
<dbReference type="PANTHER" id="PTHR46997">
    <property type="entry name" value="LOW AFFINITY TRYPTOPHAN PERMEASE-RELATED"/>
    <property type="match status" value="1"/>
</dbReference>
<dbReference type="PANTHER" id="PTHR46997:SF2">
    <property type="entry name" value="TYROSINE-SPECIFIC TRANSPORT SYSTEM"/>
    <property type="match status" value="1"/>
</dbReference>
<feature type="transmembrane region" description="Helical" evidence="9">
    <location>
        <begin position="148"/>
        <end position="169"/>
    </location>
</feature>
<dbReference type="KEGG" id="afri:E3E15_00350"/>
<feature type="transmembrane region" description="Helical" evidence="9">
    <location>
        <begin position="367"/>
        <end position="391"/>
    </location>
</feature>